<evidence type="ECO:0000313" key="2">
    <source>
        <dbReference type="Proteomes" id="UP000830395"/>
    </source>
</evidence>
<comment type="caution">
    <text evidence="1">The sequence shown here is derived from an EMBL/GenBank/DDBJ whole genome shotgun (WGS) entry which is preliminary data.</text>
</comment>
<accession>A0ACC5YVK5</accession>
<name>A0ACC5YVK5_9TELE</name>
<dbReference type="EMBL" id="CM040987">
    <property type="protein sequence ID" value="MCJ8738976.1"/>
    <property type="molecule type" value="Genomic_DNA"/>
</dbReference>
<organism evidence="1 2">
    <name type="scientific">Pangasius djambal</name>
    <dbReference type="NCBI Taxonomy" id="1691987"/>
    <lineage>
        <taxon>Eukaryota</taxon>
        <taxon>Metazoa</taxon>
        <taxon>Chordata</taxon>
        <taxon>Craniata</taxon>
        <taxon>Vertebrata</taxon>
        <taxon>Euteleostomi</taxon>
        <taxon>Actinopterygii</taxon>
        <taxon>Neopterygii</taxon>
        <taxon>Teleostei</taxon>
        <taxon>Ostariophysi</taxon>
        <taxon>Siluriformes</taxon>
        <taxon>Pangasiidae</taxon>
        <taxon>Pangasius</taxon>
    </lineage>
</organism>
<evidence type="ECO:0000313" key="1">
    <source>
        <dbReference type="EMBL" id="MCJ8738976.1"/>
    </source>
</evidence>
<proteinExistence type="predicted"/>
<reference evidence="1" key="1">
    <citation type="submission" date="2020-02" db="EMBL/GenBank/DDBJ databases">
        <title>Genome sequencing of the panga catfish, Pangasius djambal.</title>
        <authorList>
            <person name="Wen M."/>
            <person name="Zahm M."/>
            <person name="Roques C."/>
            <person name="Cabau C."/>
            <person name="Klopp C."/>
            <person name="Donnadieu C."/>
            <person name="Jouanno E."/>
            <person name="Avarre J.-C."/>
            <person name="Campet M."/>
            <person name="Ha T."/>
            <person name="Dugue R."/>
            <person name="Lampietro C."/>
            <person name="Louis A."/>
            <person name="Herpin A."/>
            <person name="Echchiki A."/>
            <person name="Berthelot C."/>
            <person name="Parey E."/>
            <person name="Roest-Crollius H."/>
            <person name="Braasch I."/>
            <person name="Postlethwait J.H."/>
            <person name="Bobe J."/>
            <person name="Montfort J."/>
            <person name="Bouchez O."/>
            <person name="Begum T."/>
            <person name="Schartl M."/>
            <person name="Gustiano R."/>
            <person name="Guiguen Y."/>
        </authorList>
    </citation>
    <scope>NUCLEOTIDE SEQUENCE</scope>
    <source>
        <strain evidence="1">Pdj_M5554</strain>
    </source>
</reference>
<sequence length="298" mass="33061">MSVSLWCEEESARSGTSVRASFDPNASGLRVIERLLHSEERYAPSPLYVSLVQREPKRREELTKWTLEVCCDCGCDEAVFPLAVSLLDRYLASTLSLPVSASCLSAACVLVASKLTESETVTAHALCASAEYEFLSTDLREMERVVLGTLRWDVAGVTPQDFIPHFLSCLEELMGDSEDAADFVSTLRRHGDTLAAMCVCDSRFLGTRPSLVAAAALNSAIRGLEAKRRRETSHMTCTLATLCRSDPAVLQCYSELIEDALRERLRNSREQEEEDDEKSGGMEEERSSTPTDLREIDF</sequence>
<dbReference type="Proteomes" id="UP000830395">
    <property type="component" value="Chromosome 13"/>
</dbReference>
<gene>
    <name evidence="1" type="ORF">PDJAM_G00041900</name>
</gene>
<protein>
    <submittedName>
        <fullName evidence="1">Uncharacterized protein</fullName>
    </submittedName>
</protein>
<keyword evidence="2" id="KW-1185">Reference proteome</keyword>